<proteinExistence type="predicted"/>
<keyword evidence="4" id="KW-1185">Reference proteome</keyword>
<feature type="compositionally biased region" description="Acidic residues" evidence="1">
    <location>
        <begin position="50"/>
        <end position="63"/>
    </location>
</feature>
<evidence type="ECO:0000313" key="5">
    <source>
        <dbReference type="Proteomes" id="UP000325313"/>
    </source>
</evidence>
<evidence type="ECO:0000313" key="3">
    <source>
        <dbReference type="EMBL" id="KAA1112128.1"/>
    </source>
</evidence>
<sequence length="63" mass="7052">MRRMESFMGKEGPAIESSKIQSSVTIAFNLRPSKIKHRRKASIRPPSETVETDVGEGFEGLMD</sequence>
<dbReference type="Proteomes" id="UP000324748">
    <property type="component" value="Unassembled WGS sequence"/>
</dbReference>
<dbReference type="EMBL" id="VDEP01000282">
    <property type="protein sequence ID" value="KAA1112128.1"/>
    <property type="molecule type" value="Genomic_DNA"/>
</dbReference>
<organism evidence="2 4">
    <name type="scientific">Puccinia graminis f. sp. tritici</name>
    <dbReference type="NCBI Taxonomy" id="56615"/>
    <lineage>
        <taxon>Eukaryota</taxon>
        <taxon>Fungi</taxon>
        <taxon>Dikarya</taxon>
        <taxon>Basidiomycota</taxon>
        <taxon>Pucciniomycotina</taxon>
        <taxon>Pucciniomycetes</taxon>
        <taxon>Pucciniales</taxon>
        <taxon>Pucciniaceae</taxon>
        <taxon>Puccinia</taxon>
    </lineage>
</organism>
<protein>
    <submittedName>
        <fullName evidence="2">Uncharacterized protein</fullName>
    </submittedName>
</protein>
<evidence type="ECO:0000313" key="4">
    <source>
        <dbReference type="Proteomes" id="UP000324748"/>
    </source>
</evidence>
<evidence type="ECO:0000256" key="1">
    <source>
        <dbReference type="SAM" id="MobiDB-lite"/>
    </source>
</evidence>
<name>A0A5B0N983_PUCGR</name>
<gene>
    <name evidence="2" type="ORF">PGT21_021250</name>
    <name evidence="3" type="ORF">PGTUg99_004149</name>
</gene>
<reference evidence="4 5" key="1">
    <citation type="submission" date="2019-05" db="EMBL/GenBank/DDBJ databases">
        <title>Emergence of the Ug99 lineage of the wheat stem rust pathogen through somatic hybridization.</title>
        <authorList>
            <person name="Li F."/>
            <person name="Upadhyaya N.M."/>
            <person name="Sperschneider J."/>
            <person name="Matny O."/>
            <person name="Nguyen-Phuc H."/>
            <person name="Mago R."/>
            <person name="Raley C."/>
            <person name="Miller M.E."/>
            <person name="Silverstein K.A.T."/>
            <person name="Henningsen E."/>
            <person name="Hirsch C.D."/>
            <person name="Visser B."/>
            <person name="Pretorius Z.A."/>
            <person name="Steffenson B.J."/>
            <person name="Schwessinger B."/>
            <person name="Dodds P.N."/>
            <person name="Figueroa M."/>
        </authorList>
    </citation>
    <scope>NUCLEOTIDE SEQUENCE [LARGE SCALE GENOMIC DNA]</scope>
    <source>
        <strain evidence="2">21-0</strain>
        <strain evidence="3 5">Ug99</strain>
    </source>
</reference>
<accession>A0A5B0N983</accession>
<dbReference type="AlphaFoldDB" id="A0A5B0N983"/>
<dbReference type="EMBL" id="VSWC01000106">
    <property type="protein sequence ID" value="KAA1085835.1"/>
    <property type="molecule type" value="Genomic_DNA"/>
</dbReference>
<evidence type="ECO:0000313" key="2">
    <source>
        <dbReference type="EMBL" id="KAA1085835.1"/>
    </source>
</evidence>
<dbReference type="Proteomes" id="UP000325313">
    <property type="component" value="Unassembled WGS sequence"/>
</dbReference>
<comment type="caution">
    <text evidence="2">The sequence shown here is derived from an EMBL/GenBank/DDBJ whole genome shotgun (WGS) entry which is preliminary data.</text>
</comment>
<feature type="region of interest" description="Disordered" evidence="1">
    <location>
        <begin position="35"/>
        <end position="63"/>
    </location>
</feature>